<reference evidence="13" key="2">
    <citation type="submission" date="2023-03" db="EMBL/GenBank/DDBJ databases">
        <authorList>
            <person name="Inwood S.N."/>
            <person name="Skelly J.G."/>
            <person name="Guhlin J."/>
            <person name="Harrop T.W.R."/>
            <person name="Goldson S.G."/>
            <person name="Dearden P.K."/>
        </authorList>
    </citation>
    <scope>NUCLEOTIDE SEQUENCE</scope>
    <source>
        <strain evidence="13">Irish</strain>
        <tissue evidence="13">Whole body</tissue>
    </source>
</reference>
<feature type="domain" description="Ionotropic glutamate receptor C-terminal" evidence="11">
    <location>
        <begin position="397"/>
        <end position="649"/>
    </location>
</feature>
<feature type="transmembrane region" description="Helical" evidence="9">
    <location>
        <begin position="392"/>
        <end position="415"/>
    </location>
</feature>
<evidence type="ECO:0000259" key="12">
    <source>
        <dbReference type="Pfam" id="PF24576"/>
    </source>
</evidence>
<dbReference type="EMBL" id="JAQQBS010001422">
    <property type="protein sequence ID" value="KAK0164226.1"/>
    <property type="molecule type" value="Genomic_DNA"/>
</dbReference>
<evidence type="ECO:0000256" key="7">
    <source>
        <dbReference type="ARBA" id="ARBA00023170"/>
    </source>
</evidence>
<gene>
    <name evidence="13" type="ORF">PV328_002878</name>
</gene>
<keyword evidence="6 9" id="KW-0472">Membrane</keyword>
<feature type="transmembrane region" description="Helical" evidence="9">
    <location>
        <begin position="638"/>
        <end position="658"/>
    </location>
</feature>
<protein>
    <submittedName>
        <fullName evidence="13">Uncharacterized protein</fullName>
    </submittedName>
</protein>
<evidence type="ECO:0000256" key="2">
    <source>
        <dbReference type="ARBA" id="ARBA00008685"/>
    </source>
</evidence>
<evidence type="ECO:0000256" key="5">
    <source>
        <dbReference type="ARBA" id="ARBA00022989"/>
    </source>
</evidence>
<accession>A0AA39F777</accession>
<dbReference type="Gene3D" id="1.10.287.70">
    <property type="match status" value="1"/>
</dbReference>
<evidence type="ECO:0000259" key="11">
    <source>
        <dbReference type="Pfam" id="PF00060"/>
    </source>
</evidence>
<evidence type="ECO:0000256" key="4">
    <source>
        <dbReference type="ARBA" id="ARBA00022692"/>
    </source>
</evidence>
<comment type="similarity">
    <text evidence="2">Belongs to the glutamate-gated ion channel (TC 1.A.10.1) family.</text>
</comment>
<dbReference type="AlphaFoldDB" id="A0AA39F777"/>
<comment type="caution">
    <text evidence="13">The sequence shown here is derived from an EMBL/GenBank/DDBJ whole genome shotgun (WGS) entry which is preliminary data.</text>
</comment>
<evidence type="ECO:0000256" key="3">
    <source>
        <dbReference type="ARBA" id="ARBA00022475"/>
    </source>
</evidence>
<dbReference type="SUPFAM" id="SSF53850">
    <property type="entry name" value="Periplasmic binding protein-like II"/>
    <property type="match status" value="1"/>
</dbReference>
<evidence type="ECO:0000256" key="10">
    <source>
        <dbReference type="SAM" id="SignalP"/>
    </source>
</evidence>
<dbReference type="PANTHER" id="PTHR42643">
    <property type="entry name" value="IONOTROPIC RECEPTOR 20A-RELATED"/>
    <property type="match status" value="1"/>
</dbReference>
<keyword evidence="5 9" id="KW-1133">Transmembrane helix</keyword>
<dbReference type="Proteomes" id="UP001168990">
    <property type="component" value="Unassembled WGS sequence"/>
</dbReference>
<dbReference type="InterPro" id="IPR001320">
    <property type="entry name" value="Iontro_rcpt_C"/>
</dbReference>
<dbReference type="Pfam" id="PF24576">
    <property type="entry name" value="IR75A_N"/>
    <property type="match status" value="1"/>
</dbReference>
<evidence type="ECO:0000313" key="13">
    <source>
        <dbReference type="EMBL" id="KAK0164226.1"/>
    </source>
</evidence>
<dbReference type="PANTHER" id="PTHR42643:SF33">
    <property type="entry name" value="GLUTAMATE RECEPTOR 2-LIKE PROTEIN"/>
    <property type="match status" value="1"/>
</dbReference>
<dbReference type="InterPro" id="IPR052192">
    <property type="entry name" value="Insect_Ionotropic_Sensory_Rcpt"/>
</dbReference>
<dbReference type="Pfam" id="PF00060">
    <property type="entry name" value="Lig_chan"/>
    <property type="match status" value="1"/>
</dbReference>
<comment type="subcellular location">
    <subcellularLocation>
        <location evidence="1">Cell membrane</location>
        <topology evidence="1">Multi-pass membrane protein</topology>
    </subcellularLocation>
</comment>
<reference evidence="13" key="1">
    <citation type="journal article" date="2023" name="bioRxiv">
        <title>Scaffold-level genome assemblies of two parasitoid biocontrol wasps reveal the parthenogenesis mechanism and an associated novel virus.</title>
        <authorList>
            <person name="Inwood S."/>
            <person name="Skelly J."/>
            <person name="Guhlin J."/>
            <person name="Harrop T."/>
            <person name="Goldson S."/>
            <person name="Dearden P."/>
        </authorList>
    </citation>
    <scope>NUCLEOTIDE SEQUENCE</scope>
    <source>
        <strain evidence="13">Irish</strain>
        <tissue evidence="13">Whole body</tissue>
    </source>
</reference>
<dbReference type="GO" id="GO:0005886">
    <property type="term" value="C:plasma membrane"/>
    <property type="evidence" value="ECO:0007669"/>
    <property type="project" value="UniProtKB-SubCell"/>
</dbReference>
<keyword evidence="3" id="KW-1003">Cell membrane</keyword>
<evidence type="ECO:0000256" key="9">
    <source>
        <dbReference type="SAM" id="Phobius"/>
    </source>
</evidence>
<proteinExistence type="inferred from homology"/>
<name>A0AA39F777_9HYME</name>
<feature type="signal peptide" evidence="10">
    <location>
        <begin position="1"/>
        <end position="21"/>
    </location>
</feature>
<evidence type="ECO:0000313" key="14">
    <source>
        <dbReference type="Proteomes" id="UP001168990"/>
    </source>
</evidence>
<dbReference type="InterPro" id="IPR057074">
    <property type="entry name" value="IR75A_N"/>
</dbReference>
<keyword evidence="8" id="KW-0325">Glycoprotein</keyword>
<dbReference type="Gene3D" id="3.40.190.10">
    <property type="entry name" value="Periplasmic binding protein-like II"/>
    <property type="match status" value="1"/>
</dbReference>
<dbReference type="GO" id="GO:0015276">
    <property type="term" value="F:ligand-gated monoatomic ion channel activity"/>
    <property type="evidence" value="ECO:0007669"/>
    <property type="project" value="InterPro"/>
</dbReference>
<feature type="domain" description="Ionotropic receptor 75a N-terminal" evidence="12">
    <location>
        <begin position="27"/>
        <end position="164"/>
    </location>
</feature>
<evidence type="ECO:0000256" key="8">
    <source>
        <dbReference type="ARBA" id="ARBA00023180"/>
    </source>
</evidence>
<sequence length="742" mass="85098">MFGLIKLILIILILNQNSVHNSPSPLTLQLILEYSKWRSWKQIVIFDDLPLGNDGVLDYVRPLLCCFIEQGVSLSFQSTNAPKLPEALHIQTHRVGAIVLLDHVNFTAPDNILTVASNKRLFDYYISWLLITTAPNDSSIDRILRNLTIGINTDVVIATASGENSKQHEQAHHYKNRTCQFIRNYIDKYEYRDITLVNDNINENVTKNIEYSLVQNRTVSFYLVHIYKIRIVDNSSLIVDSLGVWSPGDMRLKLPMAVILRNNFRRLPIVVGIINGTIEDQYEEKSSYEEQTNEAQPLNDFINFLANSLNASLETVAHEKVGTITNKVWSNLLGDVYNNNVDIGLGYITINDERRRDMCFSHPLIRYTRNIYIRPPESGSMRDIFLQPFNNRLLLCVAFVELIIVLAIGSINYAAKNMFGNSMEKNEGLGDATLWCTGIICMQGSPWHPSTLSGKIALFASLIFALVTYNAYAGFITSILSVQATGIKTIEDLLRNNFKVGYSDIDDEFMRNTNDSNLRQLYIKAFNGRQSRLDTIVGLKKAVKGGYGFFVSATLARRALKTSLIQERCSLKEIEIEQTFTTVGLPMGKHSPYRKIINLSILKMHECGVIDRIYKTMLPDMPKCNEPTTFHSARIADVYSAFIILAIGIVTAVFLGLLERIWKQWRKYKNRFMGIIMPRLRKKGVLNCENSWMNNDNEESKNDFYYKHNRRNRNLKIHRMSWKHSPTRVDMNNHQYVFPFQH</sequence>
<feature type="transmembrane region" description="Helical" evidence="9">
    <location>
        <begin position="456"/>
        <end position="475"/>
    </location>
</feature>
<evidence type="ECO:0000256" key="6">
    <source>
        <dbReference type="ARBA" id="ARBA00023136"/>
    </source>
</evidence>
<keyword evidence="14" id="KW-1185">Reference proteome</keyword>
<keyword evidence="4 9" id="KW-0812">Transmembrane</keyword>
<feature type="chain" id="PRO_5041438666" evidence="10">
    <location>
        <begin position="22"/>
        <end position="742"/>
    </location>
</feature>
<keyword evidence="10" id="KW-0732">Signal</keyword>
<dbReference type="GO" id="GO:0050906">
    <property type="term" value="P:detection of stimulus involved in sensory perception"/>
    <property type="evidence" value="ECO:0007669"/>
    <property type="project" value="UniProtKB-ARBA"/>
</dbReference>
<evidence type="ECO:0000256" key="1">
    <source>
        <dbReference type="ARBA" id="ARBA00004651"/>
    </source>
</evidence>
<keyword evidence="7" id="KW-0675">Receptor</keyword>
<organism evidence="13 14">
    <name type="scientific">Microctonus aethiopoides</name>
    <dbReference type="NCBI Taxonomy" id="144406"/>
    <lineage>
        <taxon>Eukaryota</taxon>
        <taxon>Metazoa</taxon>
        <taxon>Ecdysozoa</taxon>
        <taxon>Arthropoda</taxon>
        <taxon>Hexapoda</taxon>
        <taxon>Insecta</taxon>
        <taxon>Pterygota</taxon>
        <taxon>Neoptera</taxon>
        <taxon>Endopterygota</taxon>
        <taxon>Hymenoptera</taxon>
        <taxon>Apocrita</taxon>
        <taxon>Ichneumonoidea</taxon>
        <taxon>Braconidae</taxon>
        <taxon>Euphorinae</taxon>
        <taxon>Microctonus</taxon>
    </lineage>
</organism>